<feature type="domain" description="DHHA1" evidence="2">
    <location>
        <begin position="236"/>
        <end position="305"/>
    </location>
</feature>
<protein>
    <submittedName>
        <fullName evidence="3">Uncharacterized protein</fullName>
    </submittedName>
</protein>
<dbReference type="AlphaFoldDB" id="A0A2H0XX21"/>
<dbReference type="GO" id="GO:0003676">
    <property type="term" value="F:nucleic acid binding"/>
    <property type="evidence" value="ECO:0007669"/>
    <property type="project" value="InterPro"/>
</dbReference>
<proteinExistence type="predicted"/>
<evidence type="ECO:0000259" key="2">
    <source>
        <dbReference type="Pfam" id="PF02272"/>
    </source>
</evidence>
<comment type="caution">
    <text evidence="3">The sequence shown here is derived from an EMBL/GenBank/DDBJ whole genome shotgun (WGS) entry which is preliminary data.</text>
</comment>
<dbReference type="Pfam" id="PF01368">
    <property type="entry name" value="DHH"/>
    <property type="match status" value="1"/>
</dbReference>
<organism evidence="3 4">
    <name type="scientific">Candidatus Saganbacteria bacterium CG08_land_8_20_14_0_20_45_16</name>
    <dbReference type="NCBI Taxonomy" id="2014293"/>
    <lineage>
        <taxon>Bacteria</taxon>
        <taxon>Bacillati</taxon>
        <taxon>Saganbacteria</taxon>
    </lineage>
</organism>
<reference evidence="3 4" key="1">
    <citation type="submission" date="2017-09" db="EMBL/GenBank/DDBJ databases">
        <title>Depth-based differentiation of microbial function through sediment-hosted aquifers and enrichment of novel symbionts in the deep terrestrial subsurface.</title>
        <authorList>
            <person name="Probst A.J."/>
            <person name="Ladd B."/>
            <person name="Jarett J.K."/>
            <person name="Geller-Mcgrath D.E."/>
            <person name="Sieber C.M."/>
            <person name="Emerson J.B."/>
            <person name="Anantharaman K."/>
            <person name="Thomas B.C."/>
            <person name="Malmstrom R."/>
            <person name="Stieglmeier M."/>
            <person name="Klingl A."/>
            <person name="Woyke T."/>
            <person name="Ryan C.M."/>
            <person name="Banfield J.F."/>
        </authorList>
    </citation>
    <scope>NUCLEOTIDE SEQUENCE [LARGE SCALE GENOMIC DNA]</scope>
    <source>
        <strain evidence="3">CG08_land_8_20_14_0_20_45_16</strain>
    </source>
</reference>
<dbReference type="InterPro" id="IPR001667">
    <property type="entry name" value="DDH_dom"/>
</dbReference>
<dbReference type="Proteomes" id="UP000231343">
    <property type="component" value="Unassembled WGS sequence"/>
</dbReference>
<dbReference type="PANTHER" id="PTHR47618:SF1">
    <property type="entry name" value="BIFUNCTIONAL OLIGORIBONUCLEASE AND PAP PHOSPHATASE NRNA"/>
    <property type="match status" value="1"/>
</dbReference>
<dbReference type="Gene3D" id="3.90.1640.10">
    <property type="entry name" value="inorganic pyrophosphatase (n-terminal core)"/>
    <property type="match status" value="1"/>
</dbReference>
<evidence type="ECO:0000259" key="1">
    <source>
        <dbReference type="Pfam" id="PF01368"/>
    </source>
</evidence>
<dbReference type="SUPFAM" id="SSF64182">
    <property type="entry name" value="DHH phosphoesterases"/>
    <property type="match status" value="1"/>
</dbReference>
<dbReference type="EMBL" id="PEYM01000121">
    <property type="protein sequence ID" value="PIS28689.1"/>
    <property type="molecule type" value="Genomic_DNA"/>
</dbReference>
<dbReference type="InterPro" id="IPR038763">
    <property type="entry name" value="DHH_sf"/>
</dbReference>
<dbReference type="InterPro" id="IPR051319">
    <property type="entry name" value="Oligoribo/pAp-PDE_c-di-AMP_PDE"/>
</dbReference>
<sequence length="320" mass="35477">MSDECKRIKRAFETAESALIVSHLDPDGDSIGSMLALGRILSNLGLEADYYSEDGVPKVYRFLPWADRVCNRVAPDKSYDLVITVDASDIKRLGNKIVLSEVGKLIINIDHHPDNTNFGSINCVHLTSSTAELIYKLAKYFELKIDTEMAKCLYVALITDTGNFRYENTSKETFLMAAELIEAGISTHEISTKIYDTRTVPMIKLFAAAMGTLETSENQKAAWVTVTQEMLQKYACRSEQLVGLVDHIRSIAGVEVAMLFREEKDGVVKVNFRSKDKVNVSEIAQKFNGGGHVKASGAVFHEPIEAVKAKVIAEVLRHPS</sequence>
<feature type="domain" description="DDH" evidence="1">
    <location>
        <begin position="19"/>
        <end position="156"/>
    </location>
</feature>
<name>A0A2H0XX21_UNCSA</name>
<gene>
    <name evidence="3" type="ORF">COT42_07290</name>
</gene>
<dbReference type="PANTHER" id="PTHR47618">
    <property type="entry name" value="BIFUNCTIONAL OLIGORIBONUCLEASE AND PAP PHOSPHATASE NRNA"/>
    <property type="match status" value="1"/>
</dbReference>
<dbReference type="Gene3D" id="3.10.310.30">
    <property type="match status" value="1"/>
</dbReference>
<dbReference type="InterPro" id="IPR003156">
    <property type="entry name" value="DHHA1_dom"/>
</dbReference>
<accession>A0A2H0XX21</accession>
<evidence type="ECO:0000313" key="3">
    <source>
        <dbReference type="EMBL" id="PIS28689.1"/>
    </source>
</evidence>
<dbReference type="Pfam" id="PF02272">
    <property type="entry name" value="DHHA1"/>
    <property type="match status" value="1"/>
</dbReference>
<evidence type="ECO:0000313" key="4">
    <source>
        <dbReference type="Proteomes" id="UP000231343"/>
    </source>
</evidence>